<proteinExistence type="predicted"/>
<comment type="caution">
    <text evidence="1">The sequence shown here is derived from an EMBL/GenBank/DDBJ whole genome shotgun (WGS) entry which is preliminary data.</text>
</comment>
<protein>
    <submittedName>
        <fullName evidence="1">Uncharacterized protein</fullName>
    </submittedName>
</protein>
<accession>A0ABV2MGP3</accession>
<evidence type="ECO:0000313" key="2">
    <source>
        <dbReference type="Proteomes" id="UP001549077"/>
    </source>
</evidence>
<organism evidence="1 2">
    <name type="scientific">Rhizobium binae</name>
    <dbReference type="NCBI Taxonomy" id="1138190"/>
    <lineage>
        <taxon>Bacteria</taxon>
        <taxon>Pseudomonadati</taxon>
        <taxon>Pseudomonadota</taxon>
        <taxon>Alphaproteobacteria</taxon>
        <taxon>Hyphomicrobiales</taxon>
        <taxon>Rhizobiaceae</taxon>
        <taxon>Rhizobium/Agrobacterium group</taxon>
        <taxon>Rhizobium</taxon>
    </lineage>
</organism>
<dbReference type="RefSeq" id="WP_259665731.1">
    <property type="nucleotide sequence ID" value="NZ_CP071607.1"/>
</dbReference>
<dbReference type="GeneID" id="91153236"/>
<sequence length="41" mass="4720">MEEVRLPSDHIEASSMARTWSHEAVNLFRRVMAGEEYEGVV</sequence>
<reference evidence="1 2" key="1">
    <citation type="submission" date="2024-06" db="EMBL/GenBank/DDBJ databases">
        <title>Genomic Encyclopedia of Type Strains, Phase IV (KMG-IV): sequencing the most valuable type-strain genomes for metagenomic binning, comparative biology and taxonomic classification.</title>
        <authorList>
            <person name="Goeker M."/>
        </authorList>
    </citation>
    <scope>NUCLEOTIDE SEQUENCE [LARGE SCALE GENOMIC DNA]</scope>
    <source>
        <strain evidence="1 2">DSM 29288</strain>
    </source>
</reference>
<evidence type="ECO:0000313" key="1">
    <source>
        <dbReference type="EMBL" id="MET3755546.1"/>
    </source>
</evidence>
<keyword evidence="2" id="KW-1185">Reference proteome</keyword>
<gene>
    <name evidence="1" type="ORF">ABID08_002917</name>
</gene>
<name>A0ABV2MGP3_9HYPH</name>
<dbReference type="EMBL" id="JBEPMY010000007">
    <property type="protein sequence ID" value="MET3755546.1"/>
    <property type="molecule type" value="Genomic_DNA"/>
</dbReference>
<dbReference type="Proteomes" id="UP001549077">
    <property type="component" value="Unassembled WGS sequence"/>
</dbReference>